<dbReference type="Gene3D" id="3.90.1150.10">
    <property type="entry name" value="Aspartate Aminotransferase, domain 1"/>
    <property type="match status" value="1"/>
</dbReference>
<keyword evidence="3 6" id="KW-0032">Aminotransferase</keyword>
<dbReference type="Pfam" id="PF00155">
    <property type="entry name" value="Aminotran_1_2"/>
    <property type="match status" value="1"/>
</dbReference>
<feature type="domain" description="Aminotransferase class I/classII large" evidence="7">
    <location>
        <begin position="32"/>
        <end position="389"/>
    </location>
</feature>
<dbReference type="SUPFAM" id="SSF53383">
    <property type="entry name" value="PLP-dependent transferases"/>
    <property type="match status" value="1"/>
</dbReference>
<dbReference type="InterPro" id="IPR015422">
    <property type="entry name" value="PyrdxlP-dep_Trfase_small"/>
</dbReference>
<evidence type="ECO:0000256" key="6">
    <source>
        <dbReference type="RuleBase" id="RU000481"/>
    </source>
</evidence>
<dbReference type="Gene3D" id="3.40.640.10">
    <property type="entry name" value="Type I PLP-dependent aspartate aminotransferase-like (Major domain)"/>
    <property type="match status" value="1"/>
</dbReference>
<evidence type="ECO:0000256" key="2">
    <source>
        <dbReference type="ARBA" id="ARBA00007441"/>
    </source>
</evidence>
<dbReference type="FunFam" id="3.40.640.10:FF:000033">
    <property type="entry name" value="Aspartate aminotransferase"/>
    <property type="match status" value="1"/>
</dbReference>
<organism evidence="8">
    <name type="scientific">Prevotella sp. GTC17253</name>
    <dbReference type="NCBI Taxonomy" id="3236793"/>
    <lineage>
        <taxon>Bacteria</taxon>
        <taxon>Pseudomonadati</taxon>
        <taxon>Bacteroidota</taxon>
        <taxon>Bacteroidia</taxon>
        <taxon>Bacteroidales</taxon>
        <taxon>Prevotellaceae</taxon>
        <taxon>Prevotella</taxon>
    </lineage>
</organism>
<dbReference type="GO" id="GO:0030170">
    <property type="term" value="F:pyridoxal phosphate binding"/>
    <property type="evidence" value="ECO:0007669"/>
    <property type="project" value="InterPro"/>
</dbReference>
<protein>
    <recommendedName>
        <fullName evidence="6">Aminotransferase</fullName>
        <ecNumber evidence="6">2.6.1.-</ecNumber>
    </recommendedName>
</protein>
<dbReference type="InterPro" id="IPR004839">
    <property type="entry name" value="Aminotransferase_I/II_large"/>
</dbReference>
<evidence type="ECO:0000256" key="1">
    <source>
        <dbReference type="ARBA" id="ARBA00001933"/>
    </source>
</evidence>
<dbReference type="EMBL" id="AP035785">
    <property type="protein sequence ID" value="BFO71371.1"/>
    <property type="molecule type" value="Genomic_DNA"/>
</dbReference>
<sequence length="397" mass="43620">MAQLSNRLNRLAPSATLAMSQKSSEMKAQGIDVINMSVGEPDFNTPDHIKNAAKKAIDENYSRYSPVPGYADLRKAIVAKLKNENGLDYTVNEVLVSNGAKQSVCNTLMALINDGDEVIIPAPYWVSYPQMVKLAGGEPVIVNAGFDQNFKMMPEQLEAAITPKTRMLILCSPSNPTGSVYSQEELEALATVIKSHEDLFVLADEIYEHINYIGEHASIAKVEGMKERTIVVNGVSKAYAMTGWRIGYIAAPEWIVKGCNKLQGQYTSGPCSVSQKAAEAAYTLEQGCVEEMRQAFERRRDLIVELAKDIPGLEVNVPQGAFYLFPKCSSFYGKTDGERTIQNSTDLAMYLLEVGHVATVGGDAFGDPECFRMSYATSDEKIREAMSRIKAVLGRLK</sequence>
<dbReference type="InterPro" id="IPR015424">
    <property type="entry name" value="PyrdxlP-dep_Trfase"/>
</dbReference>
<reference evidence="8" key="1">
    <citation type="submission" date="2024-07" db="EMBL/GenBank/DDBJ databases">
        <title>Complete genome sequence of Prevotella sp. YM-2024 GTC17253.</title>
        <authorList>
            <person name="Hayashi M."/>
            <person name="Muto Y."/>
            <person name="Tanaka K."/>
            <person name="Niwa H."/>
        </authorList>
    </citation>
    <scope>NUCLEOTIDE SEQUENCE</scope>
    <source>
        <strain evidence="8">GTC17253</strain>
    </source>
</reference>
<dbReference type="InterPro" id="IPR015421">
    <property type="entry name" value="PyrdxlP-dep_Trfase_major"/>
</dbReference>
<dbReference type="GO" id="GO:0006520">
    <property type="term" value="P:amino acid metabolic process"/>
    <property type="evidence" value="ECO:0007669"/>
    <property type="project" value="InterPro"/>
</dbReference>
<dbReference type="GO" id="GO:0008483">
    <property type="term" value="F:transaminase activity"/>
    <property type="evidence" value="ECO:0007669"/>
    <property type="project" value="UniProtKB-KW"/>
</dbReference>
<dbReference type="PANTHER" id="PTHR46383">
    <property type="entry name" value="ASPARTATE AMINOTRANSFERASE"/>
    <property type="match status" value="1"/>
</dbReference>
<dbReference type="AlphaFoldDB" id="A0AB33IP51"/>
<proteinExistence type="inferred from homology"/>
<keyword evidence="4 6" id="KW-0808">Transferase</keyword>
<dbReference type="PROSITE" id="PS00105">
    <property type="entry name" value="AA_TRANSFER_CLASS_1"/>
    <property type="match status" value="1"/>
</dbReference>
<evidence type="ECO:0000259" key="7">
    <source>
        <dbReference type="Pfam" id="PF00155"/>
    </source>
</evidence>
<dbReference type="PANTHER" id="PTHR46383:SF1">
    <property type="entry name" value="ASPARTATE AMINOTRANSFERASE"/>
    <property type="match status" value="1"/>
</dbReference>
<comment type="similarity">
    <text evidence="2 6">Belongs to the class-I pyridoxal-phosphate-dependent aminotransferase family.</text>
</comment>
<evidence type="ECO:0000256" key="5">
    <source>
        <dbReference type="ARBA" id="ARBA00022898"/>
    </source>
</evidence>
<evidence type="ECO:0000256" key="4">
    <source>
        <dbReference type="ARBA" id="ARBA00022679"/>
    </source>
</evidence>
<accession>A0AB33IP51</accession>
<dbReference type="EC" id="2.6.1.-" evidence="6"/>
<keyword evidence="5" id="KW-0663">Pyridoxal phosphate</keyword>
<dbReference type="CDD" id="cd00609">
    <property type="entry name" value="AAT_like"/>
    <property type="match status" value="1"/>
</dbReference>
<dbReference type="InterPro" id="IPR004838">
    <property type="entry name" value="NHTrfase_class1_PyrdxlP-BS"/>
</dbReference>
<name>A0AB33IP51_9BACT</name>
<evidence type="ECO:0000256" key="3">
    <source>
        <dbReference type="ARBA" id="ARBA00022576"/>
    </source>
</evidence>
<comment type="cofactor">
    <cofactor evidence="1 6">
        <name>pyridoxal 5'-phosphate</name>
        <dbReference type="ChEBI" id="CHEBI:597326"/>
    </cofactor>
</comment>
<dbReference type="InterPro" id="IPR050596">
    <property type="entry name" value="AspAT/PAT-like"/>
</dbReference>
<evidence type="ECO:0000313" key="8">
    <source>
        <dbReference type="EMBL" id="BFO71371.1"/>
    </source>
</evidence>
<gene>
    <name evidence="8" type="ORF">GTC17253_13370</name>
</gene>